<evidence type="ECO:0000313" key="5">
    <source>
        <dbReference type="Proteomes" id="UP000190797"/>
    </source>
</evidence>
<dbReference type="InterPro" id="IPR046342">
    <property type="entry name" value="CBS_dom_sf"/>
</dbReference>
<feature type="domain" description="CBS" evidence="3">
    <location>
        <begin position="18"/>
        <end position="73"/>
    </location>
</feature>
<dbReference type="SUPFAM" id="SSF54631">
    <property type="entry name" value="CBS-domain pair"/>
    <property type="match status" value="1"/>
</dbReference>
<dbReference type="InterPro" id="IPR051257">
    <property type="entry name" value="Diverse_CBS-Domain"/>
</dbReference>
<evidence type="ECO:0000313" key="4">
    <source>
        <dbReference type="EMBL" id="AQZ63194.1"/>
    </source>
</evidence>
<dbReference type="PROSITE" id="PS51371">
    <property type="entry name" value="CBS"/>
    <property type="match status" value="1"/>
</dbReference>
<dbReference type="STRING" id="1909395.BKM31_18545"/>
<dbReference type="KEGG" id="noa:BKM31_18545"/>
<proteinExistence type="predicted"/>
<evidence type="ECO:0000256" key="1">
    <source>
        <dbReference type="ARBA" id="ARBA00023122"/>
    </source>
</evidence>
<organism evidence="4 5">
    <name type="scientific">[Actinomadura] parvosata subsp. kistnae</name>
    <dbReference type="NCBI Taxonomy" id="1909395"/>
    <lineage>
        <taxon>Bacteria</taxon>
        <taxon>Bacillati</taxon>
        <taxon>Actinomycetota</taxon>
        <taxon>Actinomycetes</taxon>
        <taxon>Streptosporangiales</taxon>
        <taxon>Streptosporangiaceae</taxon>
        <taxon>Nonomuraea</taxon>
    </lineage>
</organism>
<dbReference type="Proteomes" id="UP000190797">
    <property type="component" value="Chromosome"/>
</dbReference>
<dbReference type="Gene3D" id="3.10.580.10">
    <property type="entry name" value="CBS-domain"/>
    <property type="match status" value="1"/>
</dbReference>
<reference evidence="5" key="1">
    <citation type="journal article" date="2017" name="Med. Chem. Commun.">
        <title>Nonomuraea sp. ATCC 55076 harbours the largest actinomycete chromosome to date and the kistamicin biosynthetic gene cluster.</title>
        <authorList>
            <person name="Nazari B."/>
            <person name="Forneris C.C."/>
            <person name="Gibson M.I."/>
            <person name="Moon K."/>
            <person name="Schramma K.R."/>
            <person name="Seyedsayamdost M.R."/>
        </authorList>
    </citation>
    <scope>NUCLEOTIDE SEQUENCE [LARGE SCALE GENOMIC DNA]</scope>
    <source>
        <strain evidence="5">ATCC 55076</strain>
    </source>
</reference>
<sequence length="73" mass="7962">MRATTEEVSMRRTVANVMTTKVVSVTAATPFKDIAEALITGGISAVPVLDDDQHVIGMVSEADLLRKEEFREL</sequence>
<accession>A0A1U9ZZ20</accession>
<dbReference type="SMART" id="SM00116">
    <property type="entry name" value="CBS"/>
    <property type="match status" value="1"/>
</dbReference>
<dbReference type="InterPro" id="IPR000644">
    <property type="entry name" value="CBS_dom"/>
</dbReference>
<dbReference type="PANTHER" id="PTHR43080">
    <property type="entry name" value="CBS DOMAIN-CONTAINING PROTEIN CBSX3, MITOCHONDRIAL"/>
    <property type="match status" value="1"/>
</dbReference>
<dbReference type="Pfam" id="PF00571">
    <property type="entry name" value="CBS"/>
    <property type="match status" value="1"/>
</dbReference>
<evidence type="ECO:0000256" key="2">
    <source>
        <dbReference type="PROSITE-ProRule" id="PRU00703"/>
    </source>
</evidence>
<keyword evidence="5" id="KW-1185">Reference proteome</keyword>
<keyword evidence="1 2" id="KW-0129">CBS domain</keyword>
<name>A0A1U9ZZ20_9ACTN</name>
<dbReference type="PANTHER" id="PTHR43080:SF29">
    <property type="entry name" value="OS02G0818000 PROTEIN"/>
    <property type="match status" value="1"/>
</dbReference>
<protein>
    <recommendedName>
        <fullName evidence="3">CBS domain-containing protein</fullName>
    </recommendedName>
</protein>
<evidence type="ECO:0000259" key="3">
    <source>
        <dbReference type="PROSITE" id="PS51371"/>
    </source>
</evidence>
<dbReference type="AlphaFoldDB" id="A0A1U9ZZ20"/>
<dbReference type="EMBL" id="CP017717">
    <property type="protein sequence ID" value="AQZ63194.1"/>
    <property type="molecule type" value="Genomic_DNA"/>
</dbReference>
<gene>
    <name evidence="4" type="ORF">BKM31_18545</name>
</gene>